<accession>A0AAX6GUT3</accession>
<name>A0AAX6GUT3_IRIPA</name>
<reference evidence="2" key="2">
    <citation type="submission" date="2023-04" db="EMBL/GenBank/DDBJ databases">
        <authorList>
            <person name="Bruccoleri R.E."/>
            <person name="Oakeley E.J."/>
            <person name="Faust A.-M."/>
            <person name="Dessus-Babus S."/>
            <person name="Altorfer M."/>
            <person name="Burckhardt D."/>
            <person name="Oertli M."/>
            <person name="Naumann U."/>
            <person name="Petersen F."/>
            <person name="Wong J."/>
        </authorList>
    </citation>
    <scope>NUCLEOTIDE SEQUENCE</scope>
    <source>
        <strain evidence="2">GSM-AAB239-AS_SAM_17_03QT</strain>
        <tissue evidence="2">Leaf</tissue>
    </source>
</reference>
<dbReference type="AlphaFoldDB" id="A0AAX6GUT3"/>
<reference evidence="2" key="1">
    <citation type="journal article" date="2023" name="GigaByte">
        <title>Genome assembly of the bearded iris, Iris pallida Lam.</title>
        <authorList>
            <person name="Bruccoleri R.E."/>
            <person name="Oakeley E.J."/>
            <person name="Faust A.M.E."/>
            <person name="Altorfer M."/>
            <person name="Dessus-Babus S."/>
            <person name="Burckhardt D."/>
            <person name="Oertli M."/>
            <person name="Naumann U."/>
            <person name="Petersen F."/>
            <person name="Wong J."/>
        </authorList>
    </citation>
    <scope>NUCLEOTIDE SEQUENCE</scope>
    <source>
        <strain evidence="2">GSM-AAB239-AS_SAM_17_03QT</strain>
    </source>
</reference>
<dbReference type="EMBL" id="JANAVB010016197">
    <property type="protein sequence ID" value="KAJ6832041.1"/>
    <property type="molecule type" value="Genomic_DNA"/>
</dbReference>
<comment type="caution">
    <text evidence="2">The sequence shown here is derived from an EMBL/GenBank/DDBJ whole genome shotgun (WGS) entry which is preliminary data.</text>
</comment>
<keyword evidence="3" id="KW-1185">Reference proteome</keyword>
<dbReference type="Proteomes" id="UP001140949">
    <property type="component" value="Unassembled WGS sequence"/>
</dbReference>
<evidence type="ECO:0000313" key="3">
    <source>
        <dbReference type="Proteomes" id="UP001140949"/>
    </source>
</evidence>
<sequence length="185" mass="21186">MLSHHITIAFPSNPESIRPPLSPWYPNTETFFDQPICFISVVHHPDHRQAQPRPPLSPHHQRHDHPRQTTMAPRTNICYTFPTIANTNVDITIATDIIATNKAKYKNNNTAAFVCPVFTPRYIFFVSNSRTRTKITTGSHPRVRHGHNHPQQTSKIPKHPTQAKKKLNLTSAWTPNCPRRSDLLL</sequence>
<feature type="region of interest" description="Disordered" evidence="1">
    <location>
        <begin position="136"/>
        <end position="162"/>
    </location>
</feature>
<gene>
    <name evidence="2" type="ORF">M6B38_345260</name>
</gene>
<evidence type="ECO:0000313" key="2">
    <source>
        <dbReference type="EMBL" id="KAJ6832041.1"/>
    </source>
</evidence>
<evidence type="ECO:0000256" key="1">
    <source>
        <dbReference type="SAM" id="MobiDB-lite"/>
    </source>
</evidence>
<proteinExistence type="predicted"/>
<feature type="region of interest" description="Disordered" evidence="1">
    <location>
        <begin position="47"/>
        <end position="70"/>
    </location>
</feature>
<protein>
    <submittedName>
        <fullName evidence="2">Pollen-specific leucine-rich repeat extensin-like protein 4</fullName>
    </submittedName>
</protein>
<organism evidence="2 3">
    <name type="scientific">Iris pallida</name>
    <name type="common">Sweet iris</name>
    <dbReference type="NCBI Taxonomy" id="29817"/>
    <lineage>
        <taxon>Eukaryota</taxon>
        <taxon>Viridiplantae</taxon>
        <taxon>Streptophyta</taxon>
        <taxon>Embryophyta</taxon>
        <taxon>Tracheophyta</taxon>
        <taxon>Spermatophyta</taxon>
        <taxon>Magnoliopsida</taxon>
        <taxon>Liliopsida</taxon>
        <taxon>Asparagales</taxon>
        <taxon>Iridaceae</taxon>
        <taxon>Iridoideae</taxon>
        <taxon>Irideae</taxon>
        <taxon>Iris</taxon>
    </lineage>
</organism>